<dbReference type="Proteomes" id="UP001454489">
    <property type="component" value="Unassembled WGS sequence"/>
</dbReference>
<name>A0ABV1HG96_9FIRM</name>
<dbReference type="RefSeq" id="WP_353531335.1">
    <property type="nucleotide sequence ID" value="NZ_JBBMEX010000013.1"/>
</dbReference>
<accession>A0ABV1HG96</accession>
<gene>
    <name evidence="1" type="ORF">WMO43_11820</name>
</gene>
<dbReference type="EMBL" id="JBBMEX010000013">
    <property type="protein sequence ID" value="MEQ2558548.1"/>
    <property type="molecule type" value="Genomic_DNA"/>
</dbReference>
<dbReference type="InterPro" id="IPR011856">
    <property type="entry name" value="tRNA_endonuc-like_dom_sf"/>
</dbReference>
<reference evidence="1 2" key="1">
    <citation type="submission" date="2024-03" db="EMBL/GenBank/DDBJ databases">
        <title>Human intestinal bacterial collection.</title>
        <authorList>
            <person name="Pauvert C."/>
            <person name="Hitch T.C.A."/>
            <person name="Clavel T."/>
        </authorList>
    </citation>
    <scope>NUCLEOTIDE SEQUENCE [LARGE SCALE GENOMIC DNA]</scope>
    <source>
        <strain evidence="1 2">CLA-AA-H185</strain>
    </source>
</reference>
<organism evidence="1 2">
    <name type="scientific">Maccoyibacter intestinihominis</name>
    <dbReference type="NCBI Taxonomy" id="3133499"/>
    <lineage>
        <taxon>Bacteria</taxon>
        <taxon>Bacillati</taxon>
        <taxon>Bacillota</taxon>
        <taxon>Clostridia</taxon>
        <taxon>Lachnospirales</taxon>
        <taxon>Lachnospiraceae</taxon>
        <taxon>Maccoyibacter</taxon>
    </lineage>
</organism>
<comment type="caution">
    <text evidence="1">The sequence shown here is derived from an EMBL/GenBank/DDBJ whole genome shotgun (WGS) entry which is preliminary data.</text>
</comment>
<sequence>MRKKNYKGAKVSKRVVAKCEGVCRTYDAIQYAYANLLSETEEVKSFQVNVLLQGLEEGAYTSDFVITKADGNLMVRECVSRKHLTKPMTTKLLDVSRNYWKSHGVSDWGIVIEEGCRHMNKADMRKGMLLKIKIAAKKKSVEEDICIVAIVC</sequence>
<evidence type="ECO:0000313" key="1">
    <source>
        <dbReference type="EMBL" id="MEQ2558548.1"/>
    </source>
</evidence>
<proteinExistence type="predicted"/>
<dbReference type="Gene3D" id="3.40.1350.10">
    <property type="match status" value="1"/>
</dbReference>
<evidence type="ECO:0000313" key="2">
    <source>
        <dbReference type="Proteomes" id="UP001454489"/>
    </source>
</evidence>
<protein>
    <submittedName>
        <fullName evidence="1">Uncharacterized protein</fullName>
    </submittedName>
</protein>
<keyword evidence="2" id="KW-1185">Reference proteome</keyword>